<accession>A0A6L2J0J8</accession>
<proteinExistence type="predicted"/>
<keyword evidence="7" id="KW-0695">RNA-directed DNA polymerase</keyword>
<dbReference type="Gene3D" id="3.30.70.270">
    <property type="match status" value="1"/>
</dbReference>
<dbReference type="EMBL" id="BKCJ010000130">
    <property type="protein sequence ID" value="GEU30130.1"/>
    <property type="molecule type" value="Genomic_DNA"/>
</dbReference>
<dbReference type="PANTHER" id="PTHR37984:SF5">
    <property type="entry name" value="PROTEIN NYNRIN-LIKE"/>
    <property type="match status" value="1"/>
</dbReference>
<keyword evidence="2" id="KW-0548">Nucleotidyltransferase</keyword>
<dbReference type="InterPro" id="IPR043128">
    <property type="entry name" value="Rev_trsase/Diguanyl_cyclase"/>
</dbReference>
<evidence type="ECO:0000256" key="2">
    <source>
        <dbReference type="ARBA" id="ARBA00022695"/>
    </source>
</evidence>
<gene>
    <name evidence="7" type="ORF">Tci_002108</name>
</gene>
<comment type="caution">
    <text evidence="7">The sequence shown here is derived from an EMBL/GenBank/DDBJ whole genome shotgun (WGS) entry which is preliminary data.</text>
</comment>
<dbReference type="SUPFAM" id="SSF56672">
    <property type="entry name" value="DNA/RNA polymerases"/>
    <property type="match status" value="1"/>
</dbReference>
<dbReference type="GO" id="GO:0004519">
    <property type="term" value="F:endonuclease activity"/>
    <property type="evidence" value="ECO:0007669"/>
    <property type="project" value="UniProtKB-KW"/>
</dbReference>
<name>A0A6L2J0J8_TANCI</name>
<dbReference type="InterPro" id="IPR036397">
    <property type="entry name" value="RNaseH_sf"/>
</dbReference>
<dbReference type="GO" id="GO:0003676">
    <property type="term" value="F:nucleic acid binding"/>
    <property type="evidence" value="ECO:0007669"/>
    <property type="project" value="InterPro"/>
</dbReference>
<evidence type="ECO:0000256" key="1">
    <source>
        <dbReference type="ARBA" id="ARBA00022679"/>
    </source>
</evidence>
<evidence type="ECO:0000256" key="5">
    <source>
        <dbReference type="SAM" id="MobiDB-lite"/>
    </source>
</evidence>
<dbReference type="InterPro" id="IPR012337">
    <property type="entry name" value="RNaseH-like_sf"/>
</dbReference>
<sequence length="787" mass="89346">MSTRSSAINLFPPLDNPELTIRRRPHSDPTLLNNSKMVAEGPGDLPVSDLRTIEELCQPSLNGRGGTFMEWRPEECYDLIENMTAHHNDWDTSAQRSESSSSITSSFDTKIPALKAEMGNNQGRNQFFQGVNQGQNQPQAYQAPAYQALVYEAQIPQPKVFTTNEFTNFMKANDAILKNMQTNMNSLTNLNLELKNMFGQFMKMNIASSSGSGPLPGNTITNQKEDLKGITTRRGTTYPGPTIPTTSFSLVIERETKATKETMHPTNNRSTEDVQSPVVLTESPTLTSEPKLPEKLGDLGKFLIPCNFLEMAECIALADLGATINLMPLSIWNKRSLPDLSPTCMTLELIDRSISRPVGVAKDVFVKVEVELMDLPPHLEYAFLEGDDKLPVIITKDLSIKEKTALITVLKSHKRAITWKLSNIKGIDPKFYTHRILMEEDFKPAVQHQRRVNPKIHDFIKQEVLKLLDAGLIYPISDSPWRCMMAIFHDMIEKTMEVFMDDFSIFENSFQSCISCLEKMLKRCEDTNLCLNWEKSYFMVKEGIVHGHKFSKEGIEVDKAKVDVITKLPHPSTVKGAMLANFPLIWNLRTIISDRATHLYNGQFTKVMQKFSDTHRLATPYHPQTSGQVEVSNRGLKSILKRTVGENHASWSDKLDDALWAFRTAYKTPIGCTPFKLVYGKACRLPTEFEHKAYWALKHANFDLQTAGDHIEVQLNELRDQAYENSLIYKEKTKRLHDSKIKDRAFNVGDRVLFNSRLKIFFGKLKYCWSGPFTISHVFSYGTFELS</sequence>
<keyword evidence="4" id="KW-0255">Endonuclease</keyword>
<organism evidence="7">
    <name type="scientific">Tanacetum cinerariifolium</name>
    <name type="common">Dalmatian daisy</name>
    <name type="synonym">Chrysanthemum cinerariifolium</name>
    <dbReference type="NCBI Taxonomy" id="118510"/>
    <lineage>
        <taxon>Eukaryota</taxon>
        <taxon>Viridiplantae</taxon>
        <taxon>Streptophyta</taxon>
        <taxon>Embryophyta</taxon>
        <taxon>Tracheophyta</taxon>
        <taxon>Spermatophyta</taxon>
        <taxon>Magnoliopsida</taxon>
        <taxon>eudicotyledons</taxon>
        <taxon>Gunneridae</taxon>
        <taxon>Pentapetalae</taxon>
        <taxon>asterids</taxon>
        <taxon>campanulids</taxon>
        <taxon>Asterales</taxon>
        <taxon>Asteraceae</taxon>
        <taxon>Asteroideae</taxon>
        <taxon>Anthemideae</taxon>
        <taxon>Anthemidinae</taxon>
        <taxon>Tanacetum</taxon>
    </lineage>
</organism>
<evidence type="ECO:0000256" key="3">
    <source>
        <dbReference type="ARBA" id="ARBA00022722"/>
    </source>
</evidence>
<dbReference type="GO" id="GO:0003964">
    <property type="term" value="F:RNA-directed DNA polymerase activity"/>
    <property type="evidence" value="ECO:0007669"/>
    <property type="project" value="UniProtKB-KW"/>
</dbReference>
<dbReference type="PANTHER" id="PTHR37984">
    <property type="entry name" value="PROTEIN CBG26694"/>
    <property type="match status" value="1"/>
</dbReference>
<dbReference type="Gene3D" id="2.40.70.10">
    <property type="entry name" value="Acid Proteases"/>
    <property type="match status" value="1"/>
</dbReference>
<dbReference type="CDD" id="cd00303">
    <property type="entry name" value="retropepsin_like"/>
    <property type="match status" value="1"/>
</dbReference>
<evidence type="ECO:0000313" key="7">
    <source>
        <dbReference type="EMBL" id="GEU30130.1"/>
    </source>
</evidence>
<protein>
    <submittedName>
        <fullName evidence="7">Reverse transcriptase domain-containing protein</fullName>
    </submittedName>
</protein>
<dbReference type="InterPro" id="IPR021109">
    <property type="entry name" value="Peptidase_aspartic_dom_sf"/>
</dbReference>
<dbReference type="InterPro" id="IPR043502">
    <property type="entry name" value="DNA/RNA_pol_sf"/>
</dbReference>
<dbReference type="SUPFAM" id="SSF53098">
    <property type="entry name" value="Ribonuclease H-like"/>
    <property type="match status" value="1"/>
</dbReference>
<dbReference type="AlphaFoldDB" id="A0A6L2J0J8"/>
<feature type="domain" description="Integrase catalytic" evidence="6">
    <location>
        <begin position="589"/>
        <end position="682"/>
    </location>
</feature>
<dbReference type="GO" id="GO:0015074">
    <property type="term" value="P:DNA integration"/>
    <property type="evidence" value="ECO:0007669"/>
    <property type="project" value="InterPro"/>
</dbReference>
<dbReference type="Gene3D" id="3.30.420.10">
    <property type="entry name" value="Ribonuclease H-like superfamily/Ribonuclease H"/>
    <property type="match status" value="1"/>
</dbReference>
<evidence type="ECO:0000256" key="4">
    <source>
        <dbReference type="ARBA" id="ARBA00022759"/>
    </source>
</evidence>
<evidence type="ECO:0000259" key="6">
    <source>
        <dbReference type="PROSITE" id="PS50994"/>
    </source>
</evidence>
<reference evidence="7" key="1">
    <citation type="journal article" date="2019" name="Sci. Rep.">
        <title>Draft genome of Tanacetum cinerariifolium, the natural source of mosquito coil.</title>
        <authorList>
            <person name="Yamashiro T."/>
            <person name="Shiraishi A."/>
            <person name="Satake H."/>
            <person name="Nakayama K."/>
        </authorList>
    </citation>
    <scope>NUCLEOTIDE SEQUENCE</scope>
</reference>
<dbReference type="InterPro" id="IPR050951">
    <property type="entry name" value="Retrovirus_Pol_polyprotein"/>
</dbReference>
<dbReference type="PROSITE" id="PS50994">
    <property type="entry name" value="INTEGRASE"/>
    <property type="match status" value="1"/>
</dbReference>
<dbReference type="InterPro" id="IPR001584">
    <property type="entry name" value="Integrase_cat-core"/>
</dbReference>
<keyword evidence="4" id="KW-0378">Hydrolase</keyword>
<keyword evidence="3" id="KW-0540">Nuclease</keyword>
<feature type="region of interest" description="Disordered" evidence="5">
    <location>
        <begin position="1"/>
        <end position="24"/>
    </location>
</feature>
<keyword evidence="1" id="KW-0808">Transferase</keyword>